<reference evidence="3" key="1">
    <citation type="submission" date="2015-07" db="EMBL/GenBank/DDBJ databases">
        <authorList>
            <person name="Wibberg D."/>
        </authorList>
    </citation>
    <scope>NUCLEOTIDE SEQUENCE [LARGE SCALE GENOMIC DNA]</scope>
</reference>
<gene>
    <name evidence="2" type="ORF">XTALMG727_2872</name>
</gene>
<organism evidence="2 3">
    <name type="scientific">Xanthomonas graminis pv. arrhenatheri LMG 727</name>
    <dbReference type="NCBI Taxonomy" id="1195923"/>
    <lineage>
        <taxon>Bacteria</taxon>
        <taxon>Pseudomonadati</taxon>
        <taxon>Pseudomonadota</taxon>
        <taxon>Gammaproteobacteria</taxon>
        <taxon>Lysobacterales</taxon>
        <taxon>Lysobacteraceae</taxon>
        <taxon>Xanthomonas</taxon>
        <taxon>Xanthomonas translucens group</taxon>
        <taxon>Xanthomonas graminis</taxon>
    </lineage>
</organism>
<dbReference type="AlphaFoldDB" id="A0A0K2ZW23"/>
<dbReference type="EMBL" id="CXOI01000049">
    <property type="protein sequence ID" value="CTP89868.1"/>
    <property type="molecule type" value="Genomic_DNA"/>
</dbReference>
<dbReference type="Proteomes" id="UP000046187">
    <property type="component" value="Unassembled WGS sequence"/>
</dbReference>
<name>A0A0K2ZW23_9XANT</name>
<evidence type="ECO:0000313" key="3">
    <source>
        <dbReference type="Proteomes" id="UP000046187"/>
    </source>
</evidence>
<sequence length="375" mass="42222">MSDSGLLQYPRPAGKADLLKERGLSILLKSLSRLHADIVTSTSAAVVPTRSRVQKTHPAYRLTKLGATIRGCCNLFLNQGNDQPDWVNDYADHLFSPVITVMLRAMKRWAADISFGLVEGNFTPIDERDAAALRGIQRLVTFVRRVSGTRKFKFAWHDYTRQANENFRSARKYVQHLFTSRTTRLLVLRVDLYLRPGNQACGFTQEADRHAARLQRLLRDGGIVPGFLGSISKRENGIHRGMHWHCMFFLNGHRHDSANFYSQAIGEAWVKLVGGDRASYFNCYSRRHEYKFNGLGIVNIDDIGKLIGIRAALHYMTKRDCVLKATSGKQQDFRRSKQRAAGPSGGAPRKVADSLCEVKRALSGTRSPYPAWLSA</sequence>
<evidence type="ECO:0000313" key="2">
    <source>
        <dbReference type="EMBL" id="CTP89868.1"/>
    </source>
</evidence>
<accession>A0A0K2ZW23</accession>
<keyword evidence="3" id="KW-1185">Reference proteome</keyword>
<feature type="region of interest" description="Disordered" evidence="1">
    <location>
        <begin position="328"/>
        <end position="352"/>
    </location>
</feature>
<evidence type="ECO:0008006" key="4">
    <source>
        <dbReference type="Google" id="ProtNLM"/>
    </source>
</evidence>
<protein>
    <recommendedName>
        <fullName evidence="4">Inovirus Gp2 family protein</fullName>
    </recommendedName>
</protein>
<proteinExistence type="predicted"/>
<evidence type="ECO:0000256" key="1">
    <source>
        <dbReference type="SAM" id="MobiDB-lite"/>
    </source>
</evidence>